<proteinExistence type="predicted"/>
<keyword evidence="3" id="KW-0328">Glycosyltransferase</keyword>
<dbReference type="InterPro" id="IPR001173">
    <property type="entry name" value="Glyco_trans_2-like"/>
</dbReference>
<dbReference type="Gene3D" id="3.90.550.10">
    <property type="entry name" value="Spore Coat Polysaccharide Biosynthesis Protein SpsA, Chain A"/>
    <property type="match status" value="1"/>
</dbReference>
<evidence type="ECO:0000256" key="5">
    <source>
        <dbReference type="ARBA" id="ARBA00023136"/>
    </source>
</evidence>
<feature type="domain" description="Glycosyltransferase 2-like" evidence="6">
    <location>
        <begin position="6"/>
        <end position="120"/>
    </location>
</feature>
<evidence type="ECO:0000256" key="2">
    <source>
        <dbReference type="ARBA" id="ARBA00022475"/>
    </source>
</evidence>
<protein>
    <submittedName>
        <fullName evidence="7">Beta-1,3-glucosyltransferase</fullName>
    </submittedName>
</protein>
<organism evidence="7 8">
    <name type="scientific">Vibrio maritimus</name>
    <dbReference type="NCBI Taxonomy" id="990268"/>
    <lineage>
        <taxon>Bacteria</taxon>
        <taxon>Pseudomonadati</taxon>
        <taxon>Pseudomonadota</taxon>
        <taxon>Gammaproteobacteria</taxon>
        <taxon>Vibrionales</taxon>
        <taxon>Vibrionaceae</taxon>
        <taxon>Vibrio</taxon>
    </lineage>
</organism>
<comment type="caution">
    <text evidence="7">The sequence shown here is derived from an EMBL/GenBank/DDBJ whole genome shotgun (WGS) entry which is preliminary data.</text>
</comment>
<evidence type="ECO:0000259" key="6">
    <source>
        <dbReference type="Pfam" id="PF00535"/>
    </source>
</evidence>
<keyword evidence="4 7" id="KW-0808">Transferase</keyword>
<dbReference type="Pfam" id="PF00535">
    <property type="entry name" value="Glycos_transf_2"/>
    <property type="match status" value="1"/>
</dbReference>
<dbReference type="Proteomes" id="UP000029224">
    <property type="component" value="Unassembled WGS sequence"/>
</dbReference>
<dbReference type="GO" id="GO:0005886">
    <property type="term" value="C:plasma membrane"/>
    <property type="evidence" value="ECO:0007669"/>
    <property type="project" value="UniProtKB-SubCell"/>
</dbReference>
<comment type="subcellular location">
    <subcellularLocation>
        <location evidence="1">Cell membrane</location>
    </subcellularLocation>
</comment>
<reference evidence="7 8" key="2">
    <citation type="submission" date="2014-09" db="EMBL/GenBank/DDBJ databases">
        <authorList>
            <consortium name="NBRP consortium"/>
            <person name="Sawabe T."/>
            <person name="Meirelles P."/>
            <person name="Nakanishi M."/>
            <person name="Sayaka M."/>
            <person name="Hattori M."/>
            <person name="Ohkuma M."/>
        </authorList>
    </citation>
    <scope>NUCLEOTIDE SEQUENCE [LARGE SCALE GENOMIC DNA]</scope>
    <source>
        <strain evidence="7 8">JCM 19240</strain>
    </source>
</reference>
<accession>A0A090SZI7</accession>
<dbReference type="PANTHER" id="PTHR43646">
    <property type="entry name" value="GLYCOSYLTRANSFERASE"/>
    <property type="match status" value="1"/>
</dbReference>
<dbReference type="GO" id="GO:0016757">
    <property type="term" value="F:glycosyltransferase activity"/>
    <property type="evidence" value="ECO:0007669"/>
    <property type="project" value="UniProtKB-KW"/>
</dbReference>
<evidence type="ECO:0000313" key="8">
    <source>
        <dbReference type="Proteomes" id="UP000029224"/>
    </source>
</evidence>
<keyword evidence="5" id="KW-0472">Membrane</keyword>
<sequence>MMKSLSVVVITLNEEKRIARLLSDLSCQTYQDFEVIVVDSNSDDLTCEVASKYQASLPSLTVHQMSQRGVSLGRNTGAKLAKHERLLFLDADVRLDKDFLQKAIDKLEQEKLEVAGVYMGSRNLAPAYKVGYGLFNAGLFATQFFFPTAVGACIFSTKRVHQEIGGFDEEIVLCEDCHYVKKASRTWRFRFLPISFQFDPRRLEQDGFFKMGFTYLKANVRRFLFGEMRNNEMEYQLATTKNSKAETVAKNSKTETVRQKQRIR</sequence>
<keyword evidence="2" id="KW-1003">Cell membrane</keyword>
<gene>
    <name evidence="7" type="ORF">JCM19240_5295</name>
</gene>
<name>A0A090SZI7_9VIBR</name>
<keyword evidence="8" id="KW-1185">Reference proteome</keyword>
<dbReference type="AlphaFoldDB" id="A0A090SZI7"/>
<evidence type="ECO:0000256" key="3">
    <source>
        <dbReference type="ARBA" id="ARBA00022676"/>
    </source>
</evidence>
<dbReference type="SUPFAM" id="SSF53448">
    <property type="entry name" value="Nucleotide-diphospho-sugar transferases"/>
    <property type="match status" value="1"/>
</dbReference>
<dbReference type="InterPro" id="IPR029044">
    <property type="entry name" value="Nucleotide-diphossugar_trans"/>
</dbReference>
<evidence type="ECO:0000256" key="1">
    <source>
        <dbReference type="ARBA" id="ARBA00004236"/>
    </source>
</evidence>
<dbReference type="PANTHER" id="PTHR43646:SF2">
    <property type="entry name" value="GLYCOSYLTRANSFERASE 2-LIKE DOMAIN-CONTAINING PROTEIN"/>
    <property type="match status" value="1"/>
</dbReference>
<evidence type="ECO:0000256" key="4">
    <source>
        <dbReference type="ARBA" id="ARBA00022679"/>
    </source>
</evidence>
<dbReference type="EMBL" id="BBMT01000001">
    <property type="protein sequence ID" value="GAL31864.1"/>
    <property type="molecule type" value="Genomic_DNA"/>
</dbReference>
<evidence type="ECO:0000313" key="7">
    <source>
        <dbReference type="EMBL" id="GAL31864.1"/>
    </source>
</evidence>
<reference evidence="7 8" key="1">
    <citation type="submission" date="2014-09" db="EMBL/GenBank/DDBJ databases">
        <title>Vibrio maritimus JCM 19240. (C210) whole genome shotgun sequence.</title>
        <authorList>
            <person name="Sawabe T."/>
            <person name="Meirelles P."/>
            <person name="Nakanishi M."/>
            <person name="Sayaka M."/>
            <person name="Hattori M."/>
            <person name="Ohkuma M."/>
        </authorList>
    </citation>
    <scope>NUCLEOTIDE SEQUENCE [LARGE SCALE GENOMIC DNA]</scope>
    <source>
        <strain evidence="7 8">JCM 19240</strain>
    </source>
</reference>